<comment type="caution">
    <text evidence="2">The sequence shown here is derived from an EMBL/GenBank/DDBJ whole genome shotgun (WGS) entry which is preliminary data.</text>
</comment>
<organism evidence="2 3">
    <name type="scientific">Rhizodiscina lignyota</name>
    <dbReference type="NCBI Taxonomy" id="1504668"/>
    <lineage>
        <taxon>Eukaryota</taxon>
        <taxon>Fungi</taxon>
        <taxon>Dikarya</taxon>
        <taxon>Ascomycota</taxon>
        <taxon>Pezizomycotina</taxon>
        <taxon>Dothideomycetes</taxon>
        <taxon>Pleosporomycetidae</taxon>
        <taxon>Aulographales</taxon>
        <taxon>Rhizodiscinaceae</taxon>
        <taxon>Rhizodiscina</taxon>
    </lineage>
</organism>
<feature type="chain" id="PRO_5040485067" evidence="1">
    <location>
        <begin position="22"/>
        <end position="253"/>
    </location>
</feature>
<dbReference type="AlphaFoldDB" id="A0A9P4IBS6"/>
<dbReference type="EMBL" id="ML978131">
    <property type="protein sequence ID" value="KAF2095371.1"/>
    <property type="molecule type" value="Genomic_DNA"/>
</dbReference>
<keyword evidence="3" id="KW-1185">Reference proteome</keyword>
<evidence type="ECO:0000313" key="2">
    <source>
        <dbReference type="EMBL" id="KAF2095371.1"/>
    </source>
</evidence>
<reference evidence="2" key="1">
    <citation type="journal article" date="2020" name="Stud. Mycol.">
        <title>101 Dothideomycetes genomes: a test case for predicting lifestyles and emergence of pathogens.</title>
        <authorList>
            <person name="Haridas S."/>
            <person name="Albert R."/>
            <person name="Binder M."/>
            <person name="Bloem J."/>
            <person name="Labutti K."/>
            <person name="Salamov A."/>
            <person name="Andreopoulos B."/>
            <person name="Baker S."/>
            <person name="Barry K."/>
            <person name="Bills G."/>
            <person name="Bluhm B."/>
            <person name="Cannon C."/>
            <person name="Castanera R."/>
            <person name="Culley D."/>
            <person name="Daum C."/>
            <person name="Ezra D."/>
            <person name="Gonzalez J."/>
            <person name="Henrissat B."/>
            <person name="Kuo A."/>
            <person name="Liang C."/>
            <person name="Lipzen A."/>
            <person name="Lutzoni F."/>
            <person name="Magnuson J."/>
            <person name="Mondo S."/>
            <person name="Nolan M."/>
            <person name="Ohm R."/>
            <person name="Pangilinan J."/>
            <person name="Park H.-J."/>
            <person name="Ramirez L."/>
            <person name="Alfaro M."/>
            <person name="Sun H."/>
            <person name="Tritt A."/>
            <person name="Yoshinaga Y."/>
            <person name="Zwiers L.-H."/>
            <person name="Turgeon B."/>
            <person name="Goodwin S."/>
            <person name="Spatafora J."/>
            <person name="Crous P."/>
            <person name="Grigoriev I."/>
        </authorList>
    </citation>
    <scope>NUCLEOTIDE SEQUENCE</scope>
    <source>
        <strain evidence="2">CBS 133067</strain>
    </source>
</reference>
<protein>
    <submittedName>
        <fullName evidence="2">Uncharacterized protein</fullName>
    </submittedName>
</protein>
<keyword evidence="1" id="KW-0732">Signal</keyword>
<evidence type="ECO:0000313" key="3">
    <source>
        <dbReference type="Proteomes" id="UP000799772"/>
    </source>
</evidence>
<sequence length="253" mass="26880">MPATIVKMILLCALLASLVSAECYSTYVSFEDPQPKSSGTGTTSKGFSFPGFDLVDDGPAEQIPQNTGVVADTSPNFIGYGLQSQASSHGPSIEVGSDFTSFGLRTMMFACMEDEAGRNASLPAVNCGITLTCIKPGGAKGGSQTLQYTYGGVTNAMMQAASLDLDTFKCCKSIQFSTNAPKVSSKYTVATVIDTLSMQWWTGILRMLIISSAAARRRRSDSVGLLATMMVEAFDSSVVIFRSRTKTEGLQDV</sequence>
<gene>
    <name evidence="2" type="ORF">NA57DRAFT_59388</name>
</gene>
<feature type="signal peptide" evidence="1">
    <location>
        <begin position="1"/>
        <end position="21"/>
    </location>
</feature>
<accession>A0A9P4IBS6</accession>
<dbReference type="Proteomes" id="UP000799772">
    <property type="component" value="Unassembled WGS sequence"/>
</dbReference>
<evidence type="ECO:0000256" key="1">
    <source>
        <dbReference type="SAM" id="SignalP"/>
    </source>
</evidence>
<name>A0A9P4IBS6_9PEZI</name>
<proteinExistence type="predicted"/>